<dbReference type="EMBL" id="JAXIOK010000023">
    <property type="protein sequence ID" value="KAK4743510.1"/>
    <property type="molecule type" value="Genomic_DNA"/>
</dbReference>
<sequence length="228" mass="25147">MAAGRSGVEGDERVNRQRQCTWIIGCIGSALVSAVGSLVLGWWAWERKRHHGQGHEMWIVPVGLILLATPIVAFSSVVVSHYLAGDQGGLTNSCTQTIWMDNLSSFYLYVGGSVPEVGGHRHRASSLQVHRCNSTSEEAPVDEQCCLVSVLRYHGEFGNLHKANYGREITLRICWISGGIESRRPHSSHPILKRAYSANRSYVALPGGKVKFLLLSLRRALFSSFFAV</sequence>
<evidence type="ECO:0000313" key="2">
    <source>
        <dbReference type="EMBL" id="KAK4743510.1"/>
    </source>
</evidence>
<gene>
    <name evidence="2" type="ORF">SAY87_001511</name>
</gene>
<dbReference type="PANTHER" id="PTHR35165:SF1">
    <property type="entry name" value="OS04G0577375 PROTEIN"/>
    <property type="match status" value="1"/>
</dbReference>
<keyword evidence="3" id="KW-1185">Reference proteome</keyword>
<dbReference type="AlphaFoldDB" id="A0AAN7GDB2"/>
<accession>A0AAN7GDB2</accession>
<keyword evidence="1" id="KW-0812">Transmembrane</keyword>
<dbReference type="Pfam" id="PF16594">
    <property type="entry name" value="ATP-synt_Z"/>
    <property type="match status" value="1"/>
</dbReference>
<proteinExistence type="predicted"/>
<dbReference type="Proteomes" id="UP001345219">
    <property type="component" value="Chromosome 1"/>
</dbReference>
<feature type="transmembrane region" description="Helical" evidence="1">
    <location>
        <begin position="22"/>
        <end position="45"/>
    </location>
</feature>
<name>A0AAN7GDB2_9MYRT</name>
<organism evidence="2 3">
    <name type="scientific">Trapa incisa</name>
    <dbReference type="NCBI Taxonomy" id="236973"/>
    <lineage>
        <taxon>Eukaryota</taxon>
        <taxon>Viridiplantae</taxon>
        <taxon>Streptophyta</taxon>
        <taxon>Embryophyta</taxon>
        <taxon>Tracheophyta</taxon>
        <taxon>Spermatophyta</taxon>
        <taxon>Magnoliopsida</taxon>
        <taxon>eudicotyledons</taxon>
        <taxon>Gunneridae</taxon>
        <taxon>Pentapetalae</taxon>
        <taxon>rosids</taxon>
        <taxon>malvids</taxon>
        <taxon>Myrtales</taxon>
        <taxon>Lythraceae</taxon>
        <taxon>Trapa</taxon>
    </lineage>
</organism>
<dbReference type="InterPro" id="IPR032238">
    <property type="entry name" value="ATP-synth_Z"/>
</dbReference>
<reference evidence="2 3" key="1">
    <citation type="journal article" date="2023" name="Hortic Res">
        <title>Pangenome of water caltrop reveals structural variations and asymmetric subgenome divergence after allopolyploidization.</title>
        <authorList>
            <person name="Zhang X."/>
            <person name="Chen Y."/>
            <person name="Wang L."/>
            <person name="Yuan Y."/>
            <person name="Fang M."/>
            <person name="Shi L."/>
            <person name="Lu R."/>
            <person name="Comes H.P."/>
            <person name="Ma Y."/>
            <person name="Chen Y."/>
            <person name="Huang G."/>
            <person name="Zhou Y."/>
            <person name="Zheng Z."/>
            <person name="Qiu Y."/>
        </authorList>
    </citation>
    <scope>NUCLEOTIDE SEQUENCE [LARGE SCALE GENOMIC DNA]</scope>
    <source>
        <tissue evidence="2">Roots</tissue>
    </source>
</reference>
<keyword evidence="1" id="KW-1133">Transmembrane helix</keyword>
<dbReference type="PANTHER" id="PTHR35165">
    <property type="entry name" value="OS08G0113900 PROTEIN"/>
    <property type="match status" value="1"/>
</dbReference>
<keyword evidence="1" id="KW-0472">Membrane</keyword>
<protein>
    <submittedName>
        <fullName evidence="2">Uncharacterized protein</fullName>
    </submittedName>
</protein>
<evidence type="ECO:0000256" key="1">
    <source>
        <dbReference type="SAM" id="Phobius"/>
    </source>
</evidence>
<evidence type="ECO:0000313" key="3">
    <source>
        <dbReference type="Proteomes" id="UP001345219"/>
    </source>
</evidence>
<comment type="caution">
    <text evidence="2">The sequence shown here is derived from an EMBL/GenBank/DDBJ whole genome shotgun (WGS) entry which is preliminary data.</text>
</comment>
<feature type="transmembrane region" description="Helical" evidence="1">
    <location>
        <begin position="57"/>
        <end position="84"/>
    </location>
</feature>